<keyword evidence="2" id="KW-1185">Reference proteome</keyword>
<dbReference type="OrthoDB" id="9783791at2"/>
<accession>D7A7L0</accession>
<evidence type="ECO:0000313" key="1">
    <source>
        <dbReference type="EMBL" id="ADH88458.1"/>
    </source>
</evidence>
<dbReference type="KEGG" id="sno:Snov_1139"/>
<organism evidence="1 2">
    <name type="scientific">Ancylobacter novellus (strain ATCC 8093 / DSM 506 / JCM 20403 / CCM 1077 / IAM 12100 / NBRC 12443 / NCIMB 10456)</name>
    <name type="common">Starkeya novella</name>
    <dbReference type="NCBI Taxonomy" id="639283"/>
    <lineage>
        <taxon>Bacteria</taxon>
        <taxon>Pseudomonadati</taxon>
        <taxon>Pseudomonadota</taxon>
        <taxon>Alphaproteobacteria</taxon>
        <taxon>Hyphomicrobiales</taxon>
        <taxon>Xanthobacteraceae</taxon>
        <taxon>Ancylobacter</taxon>
    </lineage>
</organism>
<dbReference type="AlphaFoldDB" id="D7A7L0"/>
<dbReference type="RefSeq" id="WP_013165963.1">
    <property type="nucleotide sequence ID" value="NC_014217.1"/>
</dbReference>
<evidence type="ECO:0000313" key="2">
    <source>
        <dbReference type="Proteomes" id="UP000006633"/>
    </source>
</evidence>
<dbReference type="InterPro" id="IPR027417">
    <property type="entry name" value="P-loop_NTPase"/>
</dbReference>
<dbReference type="EMBL" id="CP002026">
    <property type="protein sequence ID" value="ADH88458.1"/>
    <property type="molecule type" value="Genomic_DNA"/>
</dbReference>
<dbReference type="Proteomes" id="UP000006633">
    <property type="component" value="Chromosome"/>
</dbReference>
<dbReference type="SUPFAM" id="SSF52540">
    <property type="entry name" value="P-loop containing nucleoside triphosphate hydrolases"/>
    <property type="match status" value="1"/>
</dbReference>
<dbReference type="HOGENOM" id="CLU_1209198_0_0_5"/>
<evidence type="ECO:0008006" key="3">
    <source>
        <dbReference type="Google" id="ProtNLM"/>
    </source>
</evidence>
<dbReference type="STRING" id="639283.Snov_1139"/>
<name>D7A7L0_ANCN5</name>
<reference evidence="1 2" key="1">
    <citation type="journal article" date="2012" name="Stand. Genomic Sci.">
        <title>Complete genome sequence of the facultatively chemolithoautotrophic and methylotrophic alpha Proteobacterium Starkeya novella type strain (ATCC 8093(T)).</title>
        <authorList>
            <person name="Kappler U."/>
            <person name="Davenport K."/>
            <person name="Beatson S."/>
            <person name="Lucas S."/>
            <person name="Lapidus A."/>
            <person name="Copeland A."/>
            <person name="Berry K.W."/>
            <person name="Glavina Del Rio T."/>
            <person name="Hammon N."/>
            <person name="Dalin E."/>
            <person name="Tice H."/>
            <person name="Pitluck S."/>
            <person name="Richardson P."/>
            <person name="Bruce D."/>
            <person name="Goodwin L.A."/>
            <person name="Han C."/>
            <person name="Tapia R."/>
            <person name="Detter J.C."/>
            <person name="Chang Y.J."/>
            <person name="Jeffries C.D."/>
            <person name="Land M."/>
            <person name="Hauser L."/>
            <person name="Kyrpides N.C."/>
            <person name="Goker M."/>
            <person name="Ivanova N."/>
            <person name="Klenk H.P."/>
            <person name="Woyke T."/>
        </authorList>
    </citation>
    <scope>NUCLEOTIDE SEQUENCE [LARGE SCALE GENOMIC DNA]</scope>
    <source>
        <strain evidence="2">ATCC 8093 / DSM 506 / JCM 20403 / CCM 1077 / IAM 12100 / NBRC 12443 / NCIMB 10456</strain>
    </source>
</reference>
<dbReference type="Gene3D" id="3.40.50.300">
    <property type="entry name" value="P-loop containing nucleotide triphosphate hydrolases"/>
    <property type="match status" value="1"/>
</dbReference>
<protein>
    <recommendedName>
        <fullName evidence="3">Sulfotransferase family protein</fullName>
    </recommendedName>
</protein>
<proteinExistence type="predicted"/>
<gene>
    <name evidence="1" type="ordered locus">Snov_1139</name>
</gene>
<sequence length="229" mass="25189">MLFQLHIPKTAGTSLFSVLSAAVHPGRYHVALSEQELRERTTGYALLSGHFGWDVLALFPERPQVLTVLRDPVELILSLYGYWRAHAHEGIFSPETQRGADEAASRPVDELLLDPSSQLRANLGMMMGYLAGGEAVAAGRGLDAALQHLDSCAWVATTLTLDRDVRVLPAMFGLKPMAEVPHHLVTPERPQRIDIGKEALGVIETLAEADCILYDRARAIAEEQQRLYG</sequence>